<evidence type="ECO:0000313" key="2">
    <source>
        <dbReference type="EMBL" id="PYI13798.1"/>
    </source>
</evidence>
<protein>
    <submittedName>
        <fullName evidence="2">Uncharacterized protein</fullName>
    </submittedName>
</protein>
<sequence length="83" mass="8851">MSKQKLIHGQGFRDTKVKSCRFGPARTQPVSSIRFSSVSPSVRQSVSQSLSQSVSPSPAAASSQQPANQATESPAFGERVDED</sequence>
<gene>
    <name evidence="2" type="ORF">BO99DRAFT_45410</name>
</gene>
<organism evidence="2 3">
    <name type="scientific">Aspergillus violaceofuscus (strain CBS 115571)</name>
    <dbReference type="NCBI Taxonomy" id="1450538"/>
    <lineage>
        <taxon>Eukaryota</taxon>
        <taxon>Fungi</taxon>
        <taxon>Dikarya</taxon>
        <taxon>Ascomycota</taxon>
        <taxon>Pezizomycotina</taxon>
        <taxon>Eurotiomycetes</taxon>
        <taxon>Eurotiomycetidae</taxon>
        <taxon>Eurotiales</taxon>
        <taxon>Aspergillaceae</taxon>
        <taxon>Aspergillus</taxon>
    </lineage>
</organism>
<dbReference type="Proteomes" id="UP000249829">
    <property type="component" value="Unassembled WGS sequence"/>
</dbReference>
<keyword evidence="3" id="KW-1185">Reference proteome</keyword>
<proteinExistence type="predicted"/>
<dbReference type="EMBL" id="KZ825230">
    <property type="protein sequence ID" value="PYI13798.1"/>
    <property type="molecule type" value="Genomic_DNA"/>
</dbReference>
<feature type="compositionally biased region" description="Low complexity" evidence="1">
    <location>
        <begin position="29"/>
        <end position="67"/>
    </location>
</feature>
<evidence type="ECO:0000256" key="1">
    <source>
        <dbReference type="SAM" id="MobiDB-lite"/>
    </source>
</evidence>
<feature type="region of interest" description="Disordered" evidence="1">
    <location>
        <begin position="1"/>
        <end position="83"/>
    </location>
</feature>
<reference evidence="2 3" key="1">
    <citation type="submission" date="2018-02" db="EMBL/GenBank/DDBJ databases">
        <title>The genomes of Aspergillus section Nigri reveals drivers in fungal speciation.</title>
        <authorList>
            <consortium name="DOE Joint Genome Institute"/>
            <person name="Vesth T.C."/>
            <person name="Nybo J."/>
            <person name="Theobald S."/>
            <person name="Brandl J."/>
            <person name="Frisvad J.C."/>
            <person name="Nielsen K.F."/>
            <person name="Lyhne E.K."/>
            <person name="Kogle M.E."/>
            <person name="Kuo A."/>
            <person name="Riley R."/>
            <person name="Clum A."/>
            <person name="Nolan M."/>
            <person name="Lipzen A."/>
            <person name="Salamov A."/>
            <person name="Henrissat B."/>
            <person name="Wiebenga A."/>
            <person name="De vries R.P."/>
            <person name="Grigoriev I.V."/>
            <person name="Mortensen U.H."/>
            <person name="Andersen M.R."/>
            <person name="Baker S.E."/>
        </authorList>
    </citation>
    <scope>NUCLEOTIDE SEQUENCE [LARGE SCALE GENOMIC DNA]</scope>
    <source>
        <strain evidence="2 3">CBS 115571</strain>
    </source>
</reference>
<evidence type="ECO:0000313" key="3">
    <source>
        <dbReference type="Proteomes" id="UP000249829"/>
    </source>
</evidence>
<accession>A0A2V5GRY7</accession>
<dbReference type="AlphaFoldDB" id="A0A2V5GRY7"/>
<name>A0A2V5GRY7_ASPV1</name>